<gene>
    <name evidence="3" type="ORF">sm9_0237</name>
</gene>
<dbReference type="Pfam" id="PF06114">
    <property type="entry name" value="Peptidase_M78"/>
    <property type="match status" value="1"/>
</dbReference>
<dbReference type="SUPFAM" id="SSF47413">
    <property type="entry name" value="lambda repressor-like DNA-binding domains"/>
    <property type="match status" value="1"/>
</dbReference>
<dbReference type="PANTHER" id="PTHR43236">
    <property type="entry name" value="ANTITOXIN HIGA1"/>
    <property type="match status" value="1"/>
</dbReference>
<evidence type="ECO:0000256" key="1">
    <source>
        <dbReference type="ARBA" id="ARBA00007227"/>
    </source>
</evidence>
<dbReference type="PANTHER" id="PTHR43236:SF1">
    <property type="entry name" value="BLL7220 PROTEIN"/>
    <property type="match status" value="1"/>
</dbReference>
<dbReference type="OrthoDB" id="77783at2157"/>
<dbReference type="KEGG" id="mmil:sm9_0237"/>
<feature type="domain" description="HTH cro/C1-type" evidence="2">
    <location>
        <begin position="8"/>
        <end position="62"/>
    </location>
</feature>
<dbReference type="GeneID" id="32210249"/>
<dbReference type="Gene3D" id="1.10.10.2910">
    <property type="match status" value="1"/>
</dbReference>
<sequence>MTDIGFKLKRLRKEHGYSQMQIAEYLKIDQSNLSKIENNKRNLNLTLLDKICFLYNCTPEYLLGQSDEYERQKIMFKSGNDMDLNAIAKINKLASHLNLLRKHTTPQEDKLPKSNINIRRQLGIDEYGAINLFTILPQKIKNLTIVSFPMKRSVSGCFFNKNSDFIILINSRHSRGRQNFTLAHELYHLLNKDENFYICSEGFENKIEEKADEFASNLLMTPHGLYDFIESNNIDKWTIEEIIKCEQYFQIDHHQLIRRLYSEKLIDGSQFAEFSFNITQKANSLGYDTELYESPENKQYYSIGHMIPLTERLWNAEKIGNGKRKDILLDLYKEKLIYKSLCD</sequence>
<dbReference type="CDD" id="cd00093">
    <property type="entry name" value="HTH_XRE"/>
    <property type="match status" value="1"/>
</dbReference>
<organism evidence="3 4">
    <name type="scientific">Methanobrevibacter millerae</name>
    <dbReference type="NCBI Taxonomy" id="230361"/>
    <lineage>
        <taxon>Archaea</taxon>
        <taxon>Methanobacteriati</taxon>
        <taxon>Methanobacteriota</taxon>
        <taxon>Methanomada group</taxon>
        <taxon>Methanobacteria</taxon>
        <taxon>Methanobacteriales</taxon>
        <taxon>Methanobacteriaceae</taxon>
        <taxon>Methanobrevibacter</taxon>
    </lineage>
</organism>
<dbReference type="InterPro" id="IPR052345">
    <property type="entry name" value="Rad_response_metalloprotease"/>
</dbReference>
<dbReference type="InterPro" id="IPR001387">
    <property type="entry name" value="Cro/C1-type_HTH"/>
</dbReference>
<accession>A0A0U3DNQ7</accession>
<evidence type="ECO:0000259" key="2">
    <source>
        <dbReference type="PROSITE" id="PS50943"/>
    </source>
</evidence>
<name>A0A0U3DNQ7_9EURY</name>
<dbReference type="Pfam" id="PF01381">
    <property type="entry name" value="HTH_3"/>
    <property type="match status" value="1"/>
</dbReference>
<dbReference type="PROSITE" id="PS50943">
    <property type="entry name" value="HTH_CROC1"/>
    <property type="match status" value="1"/>
</dbReference>
<dbReference type="GO" id="GO:0003677">
    <property type="term" value="F:DNA binding"/>
    <property type="evidence" value="ECO:0007669"/>
    <property type="project" value="InterPro"/>
</dbReference>
<reference evidence="3 4" key="1">
    <citation type="submission" date="2015-04" db="EMBL/GenBank/DDBJ databases">
        <title>The complete genome sequence of the rumen methanogen Methanobrevibacter millerae SM9.</title>
        <authorList>
            <person name="Leahy S.C."/>
            <person name="Kelly W.J."/>
            <person name="Pacheco D.M."/>
            <person name="Li D."/>
            <person name="Altermann E."/>
            <person name="Attwood G.T."/>
        </authorList>
    </citation>
    <scope>NUCLEOTIDE SEQUENCE [LARGE SCALE GENOMIC DNA]</scope>
    <source>
        <strain evidence="3 4">SM9</strain>
    </source>
</reference>
<dbReference type="SMART" id="SM00530">
    <property type="entry name" value="HTH_XRE"/>
    <property type="match status" value="1"/>
</dbReference>
<proteinExistence type="inferred from homology"/>
<comment type="similarity">
    <text evidence="1">Belongs to the short-chain fatty acyl-CoA assimilation regulator (ScfR) family.</text>
</comment>
<dbReference type="AlphaFoldDB" id="A0A0U3DNQ7"/>
<evidence type="ECO:0000313" key="4">
    <source>
        <dbReference type="Proteomes" id="UP000067738"/>
    </source>
</evidence>
<dbReference type="InterPro" id="IPR010982">
    <property type="entry name" value="Lambda_DNA-bd_dom_sf"/>
</dbReference>
<dbReference type="InterPro" id="IPR010359">
    <property type="entry name" value="IrrE_HExxH"/>
</dbReference>
<dbReference type="RefSeq" id="WP_083495795.1">
    <property type="nucleotide sequence ID" value="NZ_CP011266.1"/>
</dbReference>
<keyword evidence="4" id="KW-1185">Reference proteome</keyword>
<dbReference type="EMBL" id="CP011266">
    <property type="protein sequence ID" value="ALT68041.1"/>
    <property type="molecule type" value="Genomic_DNA"/>
</dbReference>
<evidence type="ECO:0000313" key="3">
    <source>
        <dbReference type="EMBL" id="ALT68041.1"/>
    </source>
</evidence>
<dbReference type="Gene3D" id="1.10.260.40">
    <property type="entry name" value="lambda repressor-like DNA-binding domains"/>
    <property type="match status" value="1"/>
</dbReference>
<protein>
    <submittedName>
        <fullName evidence="3">HTH domain-containing protein</fullName>
    </submittedName>
</protein>
<dbReference type="Proteomes" id="UP000067738">
    <property type="component" value="Chromosome"/>
</dbReference>
<dbReference type="PATRIC" id="fig|230361.4.peg.245"/>